<keyword evidence="5 12" id="KW-1133">Transmembrane helix</keyword>
<feature type="binding site" description="axial binding residue" evidence="12">
    <location>
        <position position="319"/>
    </location>
    <ligand>
        <name>heme</name>
        <dbReference type="ChEBI" id="CHEBI:30413"/>
    </ligand>
    <ligandPart>
        <name>Fe</name>
        <dbReference type="ChEBI" id="CHEBI:18248"/>
    </ligandPart>
</feature>
<dbReference type="EC" id="1.17.99.9" evidence="12"/>
<keyword evidence="3 12" id="KW-0812">Transmembrane</keyword>
<proteinExistence type="inferred from homology"/>
<evidence type="ECO:0000256" key="2">
    <source>
        <dbReference type="ARBA" id="ARBA00004141"/>
    </source>
</evidence>
<dbReference type="PANTHER" id="PTHR23289:SF2">
    <property type="entry name" value="CYTOCHROME C OXIDASE ASSEMBLY PROTEIN COX15 HOMOLOG"/>
    <property type="match status" value="1"/>
</dbReference>
<comment type="subcellular location">
    <subcellularLocation>
        <location evidence="12">Cell membrane</location>
        <topology evidence="12">Multi-pass membrane protein</topology>
    </subcellularLocation>
    <subcellularLocation>
        <location evidence="2">Membrane</location>
        <topology evidence="2">Multi-pass membrane protein</topology>
    </subcellularLocation>
</comment>
<evidence type="ECO:0000256" key="9">
    <source>
        <dbReference type="ARBA" id="ARBA00023136"/>
    </source>
</evidence>
<gene>
    <name evidence="12" type="primary">ctaA</name>
    <name evidence="13" type="ORF">PQU92_01205</name>
</gene>
<feature type="transmembrane region" description="Helical" evidence="12">
    <location>
        <begin position="162"/>
        <end position="180"/>
    </location>
</feature>
<evidence type="ECO:0000256" key="4">
    <source>
        <dbReference type="ARBA" id="ARBA00022723"/>
    </source>
</evidence>
<dbReference type="Proteomes" id="UP001214854">
    <property type="component" value="Unassembled WGS sequence"/>
</dbReference>
<keyword evidence="14" id="KW-1185">Reference proteome</keyword>
<reference evidence="13 14" key="1">
    <citation type="submission" date="2023-01" db="EMBL/GenBank/DDBJ databases">
        <title>Novel species of the genus Asticcacaulis isolated from rivers.</title>
        <authorList>
            <person name="Lu H."/>
        </authorList>
    </citation>
    <scope>NUCLEOTIDE SEQUENCE [LARGE SCALE GENOMIC DNA]</scope>
    <source>
        <strain evidence="13 14">BYS171W</strain>
    </source>
</reference>
<feature type="transmembrane region" description="Helical" evidence="12">
    <location>
        <begin position="192"/>
        <end position="215"/>
    </location>
</feature>
<evidence type="ECO:0000256" key="6">
    <source>
        <dbReference type="ARBA" id="ARBA00023002"/>
    </source>
</evidence>
<evidence type="ECO:0000256" key="3">
    <source>
        <dbReference type="ARBA" id="ARBA00022692"/>
    </source>
</evidence>
<comment type="caution">
    <text evidence="13">The sequence shown here is derived from an EMBL/GenBank/DDBJ whole genome shotgun (WGS) entry which is preliminary data.</text>
</comment>
<keyword evidence="9 12" id="KW-0472">Membrane</keyword>
<evidence type="ECO:0000256" key="1">
    <source>
        <dbReference type="ARBA" id="ARBA00001970"/>
    </source>
</evidence>
<dbReference type="RefSeq" id="WP_272746392.1">
    <property type="nucleotide sequence ID" value="NZ_JAQQKX010000001.1"/>
</dbReference>
<keyword evidence="4 12" id="KW-0479">Metal-binding</keyword>
<comment type="similarity">
    <text evidence="12">Belongs to the COX15/CtaA family. Type 2 subfamily.</text>
</comment>
<keyword evidence="12" id="KW-1003">Cell membrane</keyword>
<dbReference type="InterPro" id="IPR003780">
    <property type="entry name" value="COX15/CtaA_fam"/>
</dbReference>
<evidence type="ECO:0000256" key="8">
    <source>
        <dbReference type="ARBA" id="ARBA00023133"/>
    </source>
</evidence>
<dbReference type="Pfam" id="PF02628">
    <property type="entry name" value="COX15-CtaA"/>
    <property type="match status" value="1"/>
</dbReference>
<comment type="catalytic activity">
    <reaction evidence="11">
        <text>Fe(II)-heme o + 2 A + H2O = Fe(II)-heme a + 2 AH2</text>
        <dbReference type="Rhea" id="RHEA:63388"/>
        <dbReference type="ChEBI" id="CHEBI:13193"/>
        <dbReference type="ChEBI" id="CHEBI:15377"/>
        <dbReference type="ChEBI" id="CHEBI:17499"/>
        <dbReference type="ChEBI" id="CHEBI:60530"/>
        <dbReference type="ChEBI" id="CHEBI:61715"/>
        <dbReference type="EC" id="1.17.99.9"/>
    </reaction>
    <physiologicalReaction direction="left-to-right" evidence="11">
        <dbReference type="Rhea" id="RHEA:63389"/>
    </physiologicalReaction>
</comment>
<comment type="cofactor">
    <cofactor evidence="1 12">
        <name>heme b</name>
        <dbReference type="ChEBI" id="CHEBI:60344"/>
    </cofactor>
</comment>
<organism evidence="13 14">
    <name type="scientific">Asticcacaulis aquaticus</name>
    <dbReference type="NCBI Taxonomy" id="2984212"/>
    <lineage>
        <taxon>Bacteria</taxon>
        <taxon>Pseudomonadati</taxon>
        <taxon>Pseudomonadota</taxon>
        <taxon>Alphaproteobacteria</taxon>
        <taxon>Caulobacterales</taxon>
        <taxon>Caulobacteraceae</taxon>
        <taxon>Asticcacaulis</taxon>
    </lineage>
</organism>
<dbReference type="EMBL" id="JAQQKX010000001">
    <property type="protein sequence ID" value="MDC7681876.1"/>
    <property type="molecule type" value="Genomic_DNA"/>
</dbReference>
<comment type="function">
    <text evidence="12">Catalyzes the conversion of heme O to heme A by two successive hydroxylations of the methyl group at C8. The first hydroxylation forms heme I, the second hydroxylation results in an unstable dihydroxymethyl group, which spontaneously dehydrates, resulting in the formyl group of heme A.</text>
</comment>
<keyword evidence="6 12" id="KW-0560">Oxidoreductase</keyword>
<feature type="transmembrane region" description="Helical" evidence="12">
    <location>
        <begin position="95"/>
        <end position="114"/>
    </location>
</feature>
<evidence type="ECO:0000256" key="7">
    <source>
        <dbReference type="ARBA" id="ARBA00023004"/>
    </source>
</evidence>
<dbReference type="InterPro" id="IPR023754">
    <property type="entry name" value="HemeA_Synthase_type2"/>
</dbReference>
<comment type="subunit">
    <text evidence="12">Interacts with CtaB.</text>
</comment>
<evidence type="ECO:0000256" key="10">
    <source>
        <dbReference type="ARBA" id="ARBA00044501"/>
    </source>
</evidence>
<feature type="transmembrane region" description="Helical" evidence="12">
    <location>
        <begin position="260"/>
        <end position="277"/>
    </location>
</feature>
<evidence type="ECO:0000256" key="5">
    <source>
        <dbReference type="ARBA" id="ARBA00022989"/>
    </source>
</evidence>
<keyword evidence="8 12" id="KW-0350">Heme biosynthesis</keyword>
<feature type="transmembrane region" description="Helical" evidence="12">
    <location>
        <begin position="121"/>
        <end position="142"/>
    </location>
</feature>
<protein>
    <recommendedName>
        <fullName evidence="12">Heme A synthase</fullName>
        <shortName evidence="12">HAS</shortName>
        <ecNumber evidence="12">1.17.99.9</ecNumber>
    </recommendedName>
    <alternativeName>
        <fullName evidence="12">Cytochrome aa3-controlling protein</fullName>
    </alternativeName>
</protein>
<dbReference type="PANTHER" id="PTHR23289">
    <property type="entry name" value="CYTOCHROME C OXIDASE ASSEMBLY PROTEIN COX15"/>
    <property type="match status" value="1"/>
</dbReference>
<evidence type="ECO:0000313" key="13">
    <source>
        <dbReference type="EMBL" id="MDC7681876.1"/>
    </source>
</evidence>
<name>A0ABT5HR06_9CAUL</name>
<evidence type="ECO:0000256" key="11">
    <source>
        <dbReference type="ARBA" id="ARBA00048044"/>
    </source>
</evidence>
<accession>A0ABT5HR06</accession>
<keyword evidence="7 12" id="KW-0408">Iron</keyword>
<feature type="binding site" description="axial binding residue" evidence="12">
    <location>
        <position position="258"/>
    </location>
    <ligand>
        <name>heme</name>
        <dbReference type="ChEBI" id="CHEBI:30413"/>
    </ligand>
    <ligandPart>
        <name>Fe</name>
        <dbReference type="ChEBI" id="CHEBI:18248"/>
    </ligandPart>
</feature>
<feature type="transmembrane region" description="Helical" evidence="12">
    <location>
        <begin position="284"/>
        <end position="308"/>
    </location>
</feature>
<evidence type="ECO:0000313" key="14">
    <source>
        <dbReference type="Proteomes" id="UP001214854"/>
    </source>
</evidence>
<dbReference type="HAMAP" id="MF_01665">
    <property type="entry name" value="HemeA_synth_type2"/>
    <property type="match status" value="1"/>
</dbReference>
<sequence length="349" mass="38773">MRLPLKSPTVALWLYLIAALVVAIVLVGGATRLTNSGLSITEWKPIHGVIPPLDDAQWSEEFAKYQQIPQYKQVNAHMTVDQFKGIFWWEWAHRMLARLVGVAVLIPFAVFLFLQAIPARLIWRCAAILGLIALQAAVGWWMVYSGLSARVDVAPERLMTHLSMALLVLIACIWTGNEALEGQSRGYGAPGAWRAGALALIVVTFVQAMLGALVAGNDAGLVYGDWPLMGGRIFPYVDYSKGILHALLHDQGMVQVLHRLNAYWLLIGATAYVLWLWRRCLDDGLRLIAGAFGVLIWVQAALGVATLWTNVNMVFGLLHQLGAVLLLILATLMNWKIARADRDFRRRNF</sequence>
<feature type="transmembrane region" description="Helical" evidence="12">
    <location>
        <begin position="12"/>
        <end position="31"/>
    </location>
</feature>
<comment type="pathway">
    <text evidence="10 12">Porphyrin-containing compound metabolism; heme A biosynthesis; heme A from heme O: step 1/1.</text>
</comment>
<feature type="transmembrane region" description="Helical" evidence="12">
    <location>
        <begin position="314"/>
        <end position="337"/>
    </location>
</feature>
<evidence type="ECO:0000256" key="12">
    <source>
        <dbReference type="HAMAP-Rule" id="MF_01665"/>
    </source>
</evidence>